<dbReference type="Pfam" id="PF16976">
    <property type="entry name" value="RcpC"/>
    <property type="match status" value="1"/>
</dbReference>
<accession>A0A849ILW7</accession>
<name>A0A849ILW7_9HYPH</name>
<dbReference type="Proteomes" id="UP000564885">
    <property type="component" value="Unassembled WGS sequence"/>
</dbReference>
<dbReference type="SMART" id="SM00858">
    <property type="entry name" value="SAF"/>
    <property type="match status" value="1"/>
</dbReference>
<proteinExistence type="predicted"/>
<evidence type="ECO:0000313" key="3">
    <source>
        <dbReference type="Proteomes" id="UP000564885"/>
    </source>
</evidence>
<dbReference type="AlphaFoldDB" id="A0A849ILW7"/>
<organism evidence="2 3">
    <name type="scientific">Enterovirga aerilata</name>
    <dbReference type="NCBI Taxonomy" id="2730920"/>
    <lineage>
        <taxon>Bacteria</taxon>
        <taxon>Pseudomonadati</taxon>
        <taxon>Pseudomonadota</taxon>
        <taxon>Alphaproteobacteria</taxon>
        <taxon>Hyphomicrobiales</taxon>
        <taxon>Methylobacteriaceae</taxon>
        <taxon>Enterovirga</taxon>
    </lineage>
</organism>
<dbReference type="CDD" id="cd11614">
    <property type="entry name" value="SAF_CpaB_FlgA_like"/>
    <property type="match status" value="1"/>
</dbReference>
<dbReference type="RefSeq" id="WP_171220456.1">
    <property type="nucleotide sequence ID" value="NZ_JABEPP010000007.1"/>
</dbReference>
<keyword evidence="3" id="KW-1185">Reference proteome</keyword>
<evidence type="ECO:0000313" key="2">
    <source>
        <dbReference type="EMBL" id="NNM74943.1"/>
    </source>
</evidence>
<evidence type="ECO:0000259" key="1">
    <source>
        <dbReference type="SMART" id="SM00858"/>
    </source>
</evidence>
<dbReference type="InterPro" id="IPR013974">
    <property type="entry name" value="SAF"/>
</dbReference>
<sequence>MKPARLIVLVTALGAAGLAAVIMMRSGEPAQVVVQTETAPSKSIDVLVASADLPIGQVLKPGDIRWQPWPADLAPTGALTRDAAPNATAELEGSLVRVPFVAGEPMRREKLVRADGAGFMSAILPSGMRALAISIDTRGATSAGGFILPGDRVDVLRIYRDEEASKAGGSDVQVAETLLSNVRVLAIGQNVQERQGERVVTGETATLELNPSQAELLALAQRQGQLSLALRSLADAKQVASRDDRSDGALTVIRAGVARAAPKAR</sequence>
<dbReference type="InterPro" id="IPR031571">
    <property type="entry name" value="RcpC_dom"/>
</dbReference>
<feature type="domain" description="SAF" evidence="1">
    <location>
        <begin position="44"/>
        <end position="112"/>
    </location>
</feature>
<comment type="caution">
    <text evidence="2">The sequence shown here is derived from an EMBL/GenBank/DDBJ whole genome shotgun (WGS) entry which is preliminary data.</text>
</comment>
<dbReference type="EMBL" id="JABEPP010000007">
    <property type="protein sequence ID" value="NNM74943.1"/>
    <property type="molecule type" value="Genomic_DNA"/>
</dbReference>
<protein>
    <submittedName>
        <fullName evidence="2">Flp pilus assembly protein CpaB</fullName>
    </submittedName>
</protein>
<dbReference type="NCBIfam" id="TIGR03177">
    <property type="entry name" value="pilus_cpaB"/>
    <property type="match status" value="1"/>
</dbReference>
<reference evidence="2 3" key="1">
    <citation type="submission" date="2020-04" db="EMBL/GenBank/DDBJ databases">
        <title>Enterovirga sp. isolate from soil.</title>
        <authorList>
            <person name="Chea S."/>
            <person name="Kim D.-U."/>
        </authorList>
    </citation>
    <scope>NUCLEOTIDE SEQUENCE [LARGE SCALE GENOMIC DNA]</scope>
    <source>
        <strain evidence="2 3">DB1703</strain>
    </source>
</reference>
<dbReference type="Pfam" id="PF08666">
    <property type="entry name" value="SAF"/>
    <property type="match status" value="1"/>
</dbReference>
<dbReference type="InterPro" id="IPR017592">
    <property type="entry name" value="Pilus_assmbl_Flp-typ_CpaB"/>
</dbReference>
<gene>
    <name evidence="2" type="primary">cpaB</name>
    <name evidence="2" type="ORF">HJG44_21510</name>
</gene>